<evidence type="ECO:0000256" key="1">
    <source>
        <dbReference type="SAM" id="Phobius"/>
    </source>
</evidence>
<feature type="transmembrane region" description="Helical" evidence="1">
    <location>
        <begin position="169"/>
        <end position="192"/>
    </location>
</feature>
<dbReference type="EMBL" id="BAABDQ010000001">
    <property type="protein sequence ID" value="GAA3526374.1"/>
    <property type="molecule type" value="Genomic_DNA"/>
</dbReference>
<reference evidence="3" key="1">
    <citation type="journal article" date="2019" name="Int. J. Syst. Evol. Microbiol.">
        <title>The Global Catalogue of Microorganisms (GCM) 10K type strain sequencing project: providing services to taxonomists for standard genome sequencing and annotation.</title>
        <authorList>
            <consortium name="The Broad Institute Genomics Platform"/>
            <consortium name="The Broad Institute Genome Sequencing Center for Infectious Disease"/>
            <person name="Wu L."/>
            <person name="Ma J."/>
        </authorList>
    </citation>
    <scope>NUCLEOTIDE SEQUENCE [LARGE SCALE GENOMIC DNA]</scope>
    <source>
        <strain evidence="3">JCM 17326</strain>
    </source>
</reference>
<organism evidence="2 3">
    <name type="scientific">Nonomuraea rosea</name>
    <dbReference type="NCBI Taxonomy" id="638574"/>
    <lineage>
        <taxon>Bacteria</taxon>
        <taxon>Bacillati</taxon>
        <taxon>Actinomycetota</taxon>
        <taxon>Actinomycetes</taxon>
        <taxon>Streptosporangiales</taxon>
        <taxon>Streptosporangiaceae</taxon>
        <taxon>Nonomuraea</taxon>
    </lineage>
</organism>
<dbReference type="RefSeq" id="WP_345557498.1">
    <property type="nucleotide sequence ID" value="NZ_BAABDQ010000001.1"/>
</dbReference>
<feature type="transmembrane region" description="Helical" evidence="1">
    <location>
        <begin position="461"/>
        <end position="479"/>
    </location>
</feature>
<feature type="transmembrane region" description="Helical" evidence="1">
    <location>
        <begin position="75"/>
        <end position="94"/>
    </location>
</feature>
<feature type="transmembrane region" description="Helical" evidence="1">
    <location>
        <begin position="362"/>
        <end position="381"/>
    </location>
</feature>
<evidence type="ECO:0008006" key="4">
    <source>
        <dbReference type="Google" id="ProtNLM"/>
    </source>
</evidence>
<feature type="transmembrane region" description="Helical" evidence="1">
    <location>
        <begin position="199"/>
        <end position="218"/>
    </location>
</feature>
<comment type="caution">
    <text evidence="2">The sequence shown here is derived from an EMBL/GenBank/DDBJ whole genome shotgun (WGS) entry which is preliminary data.</text>
</comment>
<evidence type="ECO:0000313" key="3">
    <source>
        <dbReference type="Proteomes" id="UP001500630"/>
    </source>
</evidence>
<proteinExistence type="predicted"/>
<keyword evidence="3" id="KW-1185">Reference proteome</keyword>
<keyword evidence="1" id="KW-0812">Transmembrane</keyword>
<feature type="transmembrane region" description="Helical" evidence="1">
    <location>
        <begin position="298"/>
        <end position="320"/>
    </location>
</feature>
<feature type="transmembrane region" description="Helical" evidence="1">
    <location>
        <begin position="491"/>
        <end position="511"/>
    </location>
</feature>
<dbReference type="Proteomes" id="UP001500630">
    <property type="component" value="Unassembled WGS sequence"/>
</dbReference>
<keyword evidence="1" id="KW-0472">Membrane</keyword>
<gene>
    <name evidence="2" type="ORF">GCM10022419_001340</name>
</gene>
<accession>A0ABP6V0I2</accession>
<keyword evidence="1" id="KW-1133">Transmembrane helix</keyword>
<sequence length="677" mass="71378">MELQRPGLRQPGQVLAALSVAPALAVAGWLLAGLPLLLLGRFAPLPAALLGLPAAALLCWAGTRRLGKVVEATSRQVAGVVAVAAVTGVFNAVMHSEQLVVRRDPATYAQYAAWIAGHGSLPIPDPVAAFGGDDPWLVFAGVGFYDVGGAVTPQFMPGPPLLFAAGDWLGLPFLVPPLLGALAVLTVSGVVARLAGARWAVPAALAFAVSLPILYTSRTTFSEIPSLILLFGGLALAHDAQAAADRGQGRWRGLLAGLVFGLAVLVRVDGLRDLLPMLAFAGLLIAMRRFARPQGALGLPLLGGLVAGAGLGLLAAYLLARPYLEYLSGSVRPLLLICGAVLVVTLLGTAAAPLLARIRRPAWLPAAGAGLVVLLMIALYARPWVQTVTRVPANVEDRRTFEMIEQTQRANVLPVDGTRLYVESSLHWVVWYVGLPVVVLATLAAAVLVRRLLRDGTPFEWLLPLAVVGWTTVTTLLRPEITPDHPWAARRLVPVVIPGLILLATYGLAWLRELAGRRRSRPGLRRWGMPLAVLLLVAPAAVTSIGTAFTPVERGEAAAVAAMCARIPRDASVLIVERVTGDRLTQVVRGMCDLPAARVARVNNADTAPEAEVRRLIGRVRAAGRVPVVLGAGDSQVSPYGPAVQVMALATRQDERSLVDAPNGTWSLTVGVWMAVA</sequence>
<feature type="transmembrane region" description="Helical" evidence="1">
    <location>
        <begin position="429"/>
        <end position="449"/>
    </location>
</feature>
<protein>
    <recommendedName>
        <fullName evidence="4">Glycosyltransferase RgtA/B/C/D-like domain-containing protein</fullName>
    </recommendedName>
</protein>
<feature type="transmembrane region" description="Helical" evidence="1">
    <location>
        <begin position="251"/>
        <end position="268"/>
    </location>
</feature>
<evidence type="ECO:0000313" key="2">
    <source>
        <dbReference type="EMBL" id="GAA3526374.1"/>
    </source>
</evidence>
<feature type="transmembrane region" description="Helical" evidence="1">
    <location>
        <begin position="531"/>
        <end position="549"/>
    </location>
</feature>
<feature type="transmembrane region" description="Helical" evidence="1">
    <location>
        <begin position="43"/>
        <end position="63"/>
    </location>
</feature>
<name>A0ABP6V0I2_9ACTN</name>
<feature type="transmembrane region" description="Helical" evidence="1">
    <location>
        <begin position="332"/>
        <end position="355"/>
    </location>
</feature>
<feature type="transmembrane region" description="Helical" evidence="1">
    <location>
        <begin position="12"/>
        <end position="31"/>
    </location>
</feature>